<dbReference type="Proteomes" id="UP000249886">
    <property type="component" value="Unassembled WGS sequence"/>
</dbReference>
<evidence type="ECO:0000313" key="1">
    <source>
        <dbReference type="EMBL" id="SPW33636.1"/>
    </source>
</evidence>
<dbReference type="EMBL" id="UARK01000034">
    <property type="protein sequence ID" value="SPW33636.1"/>
    <property type="molecule type" value="Genomic_DNA"/>
</dbReference>
<organism evidence="1 2">
    <name type="scientific">Corynebacterium matruchotii</name>
    <dbReference type="NCBI Taxonomy" id="43768"/>
    <lineage>
        <taxon>Bacteria</taxon>
        <taxon>Bacillati</taxon>
        <taxon>Actinomycetota</taxon>
        <taxon>Actinomycetes</taxon>
        <taxon>Mycobacteriales</taxon>
        <taxon>Corynebacteriaceae</taxon>
        <taxon>Corynebacterium</taxon>
    </lineage>
</organism>
<comment type="caution">
    <text evidence="1">The sequence shown here is derived from an EMBL/GenBank/DDBJ whole genome shotgun (WGS) entry which is preliminary data.</text>
</comment>
<evidence type="ECO:0000313" key="2">
    <source>
        <dbReference type="Proteomes" id="UP000249886"/>
    </source>
</evidence>
<protein>
    <submittedName>
        <fullName evidence="1">Uncharacterized protein</fullName>
    </submittedName>
</protein>
<reference evidence="1 2" key="1">
    <citation type="submission" date="2018-06" db="EMBL/GenBank/DDBJ databases">
        <authorList>
            <consortium name="Pathogen Informatics"/>
            <person name="Doyle S."/>
        </authorList>
    </citation>
    <scope>NUCLEOTIDE SEQUENCE [LARGE SCALE GENOMIC DNA]</scope>
    <source>
        <strain evidence="1 2">NCTC10254</strain>
    </source>
</reference>
<name>A0A8B4H9W0_9CORY</name>
<sequence length="183" mass="20200">MRSPMLHRQTPAQHSCSLIPEVELRPYATLPALGHPRNSISAELEFAFPPGGAPGVSNLRYPKLKLSTNEAQPVTLYLSSKTRPTHPRNPRFLGKWGLAHLLSTPSTKFALLLSLTSVKTAMFTWARRGIREGNQAEQPRYFPGSSAAHVLSLGFGTMKLRNTPEGFRTQAIAQLLSSLFHSE</sequence>
<proteinExistence type="predicted"/>
<gene>
    <name evidence="1" type="ORF">NCTC10254_02418</name>
</gene>
<accession>A0A8B4H9W0</accession>
<dbReference type="AlphaFoldDB" id="A0A8B4H9W0"/>